<dbReference type="EMBL" id="CDGJ01000027">
    <property type="protein sequence ID" value="CEJ06399.1"/>
    <property type="molecule type" value="Genomic_DNA"/>
</dbReference>
<dbReference type="InterPro" id="IPR002912">
    <property type="entry name" value="ACT_dom"/>
</dbReference>
<dbReference type="Proteomes" id="UP001071230">
    <property type="component" value="Unassembled WGS sequence"/>
</dbReference>
<evidence type="ECO:0000313" key="16">
    <source>
        <dbReference type="Proteomes" id="UP001071230"/>
    </source>
</evidence>
<name>A0A8S0WQN3_9FIRM</name>
<dbReference type="InterPro" id="IPR045865">
    <property type="entry name" value="ACT-like_dom_sf"/>
</dbReference>
<keyword evidence="8 11" id="KW-0411">Iron-sulfur</keyword>
<dbReference type="GO" id="GO:0051539">
    <property type="term" value="F:4 iron, 4 sulfur cluster binding"/>
    <property type="evidence" value="ECO:0007669"/>
    <property type="project" value="UniProtKB-UniRule"/>
</dbReference>
<evidence type="ECO:0000256" key="6">
    <source>
        <dbReference type="ARBA" id="ARBA00022723"/>
    </source>
</evidence>
<comment type="pathway">
    <text evidence="2 11">Carbohydrate biosynthesis; gluconeogenesis.</text>
</comment>
<dbReference type="Pfam" id="PF01842">
    <property type="entry name" value="ACT"/>
    <property type="match status" value="1"/>
</dbReference>
<keyword evidence="9 11" id="KW-0456">Lyase</keyword>
<dbReference type="PANTHER" id="PTHR30182">
    <property type="entry name" value="L-SERINE DEHYDRATASE"/>
    <property type="match status" value="1"/>
</dbReference>
<dbReference type="SUPFAM" id="SSF143548">
    <property type="entry name" value="Serine metabolism enzymes domain"/>
    <property type="match status" value="1"/>
</dbReference>
<comment type="catalytic activity">
    <reaction evidence="10 11 12">
        <text>L-serine = pyruvate + NH4(+)</text>
        <dbReference type="Rhea" id="RHEA:19169"/>
        <dbReference type="ChEBI" id="CHEBI:15361"/>
        <dbReference type="ChEBI" id="CHEBI:28938"/>
        <dbReference type="ChEBI" id="CHEBI:33384"/>
        <dbReference type="EC" id="4.3.1.17"/>
    </reaction>
</comment>
<evidence type="ECO:0000256" key="1">
    <source>
        <dbReference type="ARBA" id="ARBA00001966"/>
    </source>
</evidence>
<evidence type="ECO:0000256" key="12">
    <source>
        <dbReference type="RuleBase" id="RU366059"/>
    </source>
</evidence>
<evidence type="ECO:0000256" key="9">
    <source>
        <dbReference type="ARBA" id="ARBA00023239"/>
    </source>
</evidence>
<dbReference type="InterPro" id="IPR004643">
    <property type="entry name" value="Fe-S_L-Ser_bsu"/>
</dbReference>
<dbReference type="RefSeq" id="WP_240986065.1">
    <property type="nucleotide sequence ID" value="NZ_CDGJ01000027.1"/>
</dbReference>
<dbReference type="CDD" id="cd04903">
    <property type="entry name" value="ACT_LSD"/>
    <property type="match status" value="1"/>
</dbReference>
<dbReference type="EMBL" id="LR746496">
    <property type="protein sequence ID" value="CAA7602744.1"/>
    <property type="molecule type" value="Genomic_DNA"/>
</dbReference>
<keyword evidence="16" id="KW-1185">Reference proteome</keyword>
<reference evidence="15" key="1">
    <citation type="submission" date="2014-11" db="EMBL/GenBank/DDBJ databases">
        <authorList>
            <person name="Hornung B.V."/>
        </authorList>
    </citation>
    <scope>NUCLEOTIDE SEQUENCE</scope>
    <source>
        <strain evidence="15">INE</strain>
    </source>
</reference>
<proteinExistence type="inferred from homology"/>
<sequence>MARINVFDILGPVMVGPSSSHTAGAVRLGLMARKILGDEPREAKIILHGSFAETGKGHGTDLALVAGLLGMLPDDERIPRAMEMAAAAGLKTVFSAGDLGDVHPNSVRFDLKGATGHEATVLGCSIGGGQIEIRGIDEFPVMLRGDYPTLVILHQDLPGVVAQVTAILAAAQINIAEMRVSREKKGAVALTVVEMDQKIDPAVAALLGKMPVLKRSMTIDPLV</sequence>
<evidence type="ECO:0000256" key="5">
    <source>
        <dbReference type="ARBA" id="ARBA00022485"/>
    </source>
</evidence>
<dbReference type="InterPro" id="IPR029009">
    <property type="entry name" value="ASB_dom_sf"/>
</dbReference>
<feature type="domain" description="ACT" evidence="13">
    <location>
        <begin position="149"/>
        <end position="223"/>
    </location>
</feature>
<evidence type="ECO:0000256" key="2">
    <source>
        <dbReference type="ARBA" id="ARBA00004742"/>
    </source>
</evidence>
<evidence type="ECO:0000256" key="3">
    <source>
        <dbReference type="ARBA" id="ARBA00008636"/>
    </source>
</evidence>
<dbReference type="InterPro" id="IPR051318">
    <property type="entry name" value="Fe-S_L-Ser"/>
</dbReference>
<dbReference type="PANTHER" id="PTHR30182:SF12">
    <property type="entry name" value="L-SERINE DEHYDRATASE, BETA CHAIN-RELATED"/>
    <property type="match status" value="1"/>
</dbReference>
<dbReference type="GO" id="GO:0003941">
    <property type="term" value="F:L-serine ammonia-lyase activity"/>
    <property type="evidence" value="ECO:0007669"/>
    <property type="project" value="UniProtKB-UniRule"/>
</dbReference>
<keyword evidence="4 11" id="KW-0312">Gluconeogenesis</keyword>
<evidence type="ECO:0000256" key="10">
    <source>
        <dbReference type="ARBA" id="ARBA00049406"/>
    </source>
</evidence>
<evidence type="ECO:0000256" key="11">
    <source>
        <dbReference type="PIRNR" id="PIRNR036692"/>
    </source>
</evidence>
<dbReference type="KEGG" id="aacx:DEACI_3423"/>
<gene>
    <name evidence="15" type="ORF">DEACI_0847</name>
    <name evidence="14" type="ORF">DEACI_3423</name>
</gene>
<dbReference type="SUPFAM" id="SSF55021">
    <property type="entry name" value="ACT-like"/>
    <property type="match status" value="1"/>
</dbReference>
<accession>A0A8S0WQN3</accession>
<dbReference type="GO" id="GO:0006094">
    <property type="term" value="P:gluconeogenesis"/>
    <property type="evidence" value="ECO:0007669"/>
    <property type="project" value="UniProtKB-UniRule"/>
</dbReference>
<evidence type="ECO:0000259" key="13">
    <source>
        <dbReference type="PROSITE" id="PS51671"/>
    </source>
</evidence>
<reference evidence="14" key="2">
    <citation type="submission" date="2020-01" db="EMBL/GenBank/DDBJ databases">
        <authorList>
            <person name="Hornung B."/>
        </authorList>
    </citation>
    <scope>NUCLEOTIDE SEQUENCE</scope>
    <source>
        <strain evidence="14">PacBioINE</strain>
    </source>
</reference>
<dbReference type="PIRSF" id="PIRSF036692">
    <property type="entry name" value="SDH_B"/>
    <property type="match status" value="1"/>
</dbReference>
<comment type="cofactor">
    <cofactor evidence="1 12">
        <name>[4Fe-4S] cluster</name>
        <dbReference type="ChEBI" id="CHEBI:49883"/>
    </cofactor>
</comment>
<dbReference type="InterPro" id="IPR005131">
    <property type="entry name" value="Ser_deHydtase_bsu"/>
</dbReference>
<keyword evidence="7 11" id="KW-0408">Iron</keyword>
<keyword evidence="6 11" id="KW-0479">Metal-binding</keyword>
<evidence type="ECO:0000313" key="14">
    <source>
        <dbReference type="EMBL" id="CAA7602744.1"/>
    </source>
</evidence>
<evidence type="ECO:0000256" key="7">
    <source>
        <dbReference type="ARBA" id="ARBA00023004"/>
    </source>
</evidence>
<comment type="similarity">
    <text evidence="3 11 12">Belongs to the iron-sulfur dependent L-serine dehydratase family.</text>
</comment>
<evidence type="ECO:0000256" key="8">
    <source>
        <dbReference type="ARBA" id="ARBA00023014"/>
    </source>
</evidence>
<protein>
    <recommendedName>
        <fullName evidence="11">L-serine deaminase</fullName>
    </recommendedName>
</protein>
<dbReference type="GO" id="GO:0046872">
    <property type="term" value="F:metal ion binding"/>
    <property type="evidence" value="ECO:0007669"/>
    <property type="project" value="UniProtKB-UniRule"/>
</dbReference>
<evidence type="ECO:0000313" key="15">
    <source>
        <dbReference type="EMBL" id="CEJ06399.1"/>
    </source>
</evidence>
<organism evidence="14">
    <name type="scientific">Acididesulfobacillus acetoxydans</name>
    <dbReference type="NCBI Taxonomy" id="1561005"/>
    <lineage>
        <taxon>Bacteria</taxon>
        <taxon>Bacillati</taxon>
        <taxon>Bacillota</taxon>
        <taxon>Clostridia</taxon>
        <taxon>Eubacteriales</taxon>
        <taxon>Peptococcaceae</taxon>
        <taxon>Acididesulfobacillus</taxon>
    </lineage>
</organism>
<dbReference type="AlphaFoldDB" id="A0A8S0WQN3"/>
<keyword evidence="5 11" id="KW-0004">4Fe-4S</keyword>
<dbReference type="Pfam" id="PF03315">
    <property type="entry name" value="SDH_beta"/>
    <property type="match status" value="1"/>
</dbReference>
<dbReference type="Gene3D" id="3.30.1330.90">
    <property type="entry name" value="D-3-phosphoglycerate dehydrogenase, domain 3"/>
    <property type="match status" value="1"/>
</dbReference>
<dbReference type="Gene3D" id="3.30.70.260">
    <property type="match status" value="1"/>
</dbReference>
<dbReference type="PROSITE" id="PS51671">
    <property type="entry name" value="ACT"/>
    <property type="match status" value="1"/>
</dbReference>
<dbReference type="NCBIfam" id="TIGR00719">
    <property type="entry name" value="sda_beta"/>
    <property type="match status" value="1"/>
</dbReference>
<dbReference type="Proteomes" id="UP000836597">
    <property type="component" value="Chromosome"/>
</dbReference>
<evidence type="ECO:0000256" key="4">
    <source>
        <dbReference type="ARBA" id="ARBA00022432"/>
    </source>
</evidence>